<organism evidence="2">
    <name type="scientific">Sylvanvirus sp</name>
    <dbReference type="NCBI Taxonomy" id="2487774"/>
    <lineage>
        <taxon>Viruses</taxon>
    </lineage>
</organism>
<gene>
    <name evidence="2" type="ORF">Sylvanvirus3_8</name>
</gene>
<sequence length="230" mass="25997">MSRYANPLNAEDEQSEYQQFLEFKNSQRGSTSKSSKQPSFQNQNRETPLNKQASTKRQSNEQWHTEWTHLNQSHEPQYDWADPQDLDVSTWSQAKRGSPGSSNWKKYGPEKAPFCGPAGGAMLNTYPVYDPLHASLALGRSRNAPNEAGLSQCVQQVQQEKGWQGKRMPAYVYHRGPEAVGPYQSVESERRQRLGPVIPRGPMASTARTHQTRKYPGLGSKYAPPAKNQY</sequence>
<name>A0A3G5AIY1_9VIRU</name>
<accession>A0A3G5AIY1</accession>
<feature type="region of interest" description="Disordered" evidence="1">
    <location>
        <begin position="184"/>
        <end position="230"/>
    </location>
</feature>
<evidence type="ECO:0000256" key="1">
    <source>
        <dbReference type="SAM" id="MobiDB-lite"/>
    </source>
</evidence>
<feature type="region of interest" description="Disordered" evidence="1">
    <location>
        <begin position="1"/>
        <end position="70"/>
    </location>
</feature>
<dbReference type="EMBL" id="MK072509">
    <property type="protein sequence ID" value="AYV86554.1"/>
    <property type="molecule type" value="Genomic_DNA"/>
</dbReference>
<protein>
    <submittedName>
        <fullName evidence="2">Uncharacterized protein</fullName>
    </submittedName>
</protein>
<reference evidence="2" key="1">
    <citation type="submission" date="2018-10" db="EMBL/GenBank/DDBJ databases">
        <title>Hidden diversity of soil giant viruses.</title>
        <authorList>
            <person name="Schulz F."/>
            <person name="Alteio L."/>
            <person name="Goudeau D."/>
            <person name="Ryan E.M."/>
            <person name="Malmstrom R.R."/>
            <person name="Blanchard J."/>
            <person name="Woyke T."/>
        </authorList>
    </citation>
    <scope>NUCLEOTIDE SEQUENCE</scope>
    <source>
        <strain evidence="2">SYV1</strain>
    </source>
</reference>
<evidence type="ECO:0000313" key="2">
    <source>
        <dbReference type="EMBL" id="AYV86554.1"/>
    </source>
</evidence>
<proteinExistence type="predicted"/>
<feature type="compositionally biased region" description="Polar residues" evidence="1">
    <location>
        <begin position="24"/>
        <end position="62"/>
    </location>
</feature>